<evidence type="ECO:0000259" key="2">
    <source>
        <dbReference type="Pfam" id="PF00501"/>
    </source>
</evidence>
<feature type="domain" description="AMP-dependent synthetase/ligase" evidence="2">
    <location>
        <begin position="9"/>
        <end position="336"/>
    </location>
</feature>
<protein>
    <submittedName>
        <fullName evidence="3">AMP-dependent synthetase</fullName>
    </submittedName>
</protein>
<accession>A0A5C7S533</accession>
<dbReference type="InterPro" id="IPR000873">
    <property type="entry name" value="AMP-dep_synth/lig_dom"/>
</dbReference>
<gene>
    <name evidence="3" type="ORF">E6Q80_22370</name>
</gene>
<dbReference type="InterPro" id="IPR045851">
    <property type="entry name" value="AMP-bd_C_sf"/>
</dbReference>
<name>A0A5C7S533_THASP</name>
<dbReference type="GO" id="GO:0044550">
    <property type="term" value="P:secondary metabolite biosynthetic process"/>
    <property type="evidence" value="ECO:0007669"/>
    <property type="project" value="TreeGrafter"/>
</dbReference>
<keyword evidence="1" id="KW-0436">Ligase</keyword>
<dbReference type="SUPFAM" id="SSF56801">
    <property type="entry name" value="Acetyl-CoA synthetase-like"/>
    <property type="match status" value="1"/>
</dbReference>
<reference evidence="3 4" key="1">
    <citation type="submission" date="2018-09" db="EMBL/GenBank/DDBJ databases">
        <title>Metagenome Assembled Genomes from an Advanced Water Purification Facility.</title>
        <authorList>
            <person name="Stamps B.W."/>
            <person name="Spear J.R."/>
        </authorList>
    </citation>
    <scope>NUCLEOTIDE SEQUENCE [LARGE SCALE GENOMIC DNA]</scope>
    <source>
        <strain evidence="3">Bin_27_1</strain>
    </source>
</reference>
<evidence type="ECO:0000256" key="1">
    <source>
        <dbReference type="ARBA" id="ARBA00022598"/>
    </source>
</evidence>
<dbReference type="Pfam" id="PF00501">
    <property type="entry name" value="AMP-binding"/>
    <property type="match status" value="1"/>
</dbReference>
<dbReference type="PANTHER" id="PTHR43352:SF1">
    <property type="entry name" value="ANTHRANILATE--COA LIGASE"/>
    <property type="match status" value="1"/>
</dbReference>
<comment type="caution">
    <text evidence="3">The sequence shown here is derived from an EMBL/GenBank/DDBJ whole genome shotgun (WGS) entry which is preliminary data.</text>
</comment>
<organism evidence="3 4">
    <name type="scientific">Thauera aminoaromatica</name>
    <dbReference type="NCBI Taxonomy" id="164330"/>
    <lineage>
        <taxon>Bacteria</taxon>
        <taxon>Pseudomonadati</taxon>
        <taxon>Pseudomonadota</taxon>
        <taxon>Betaproteobacteria</taxon>
        <taxon>Rhodocyclales</taxon>
        <taxon>Zoogloeaceae</taxon>
        <taxon>Thauera</taxon>
    </lineage>
</organism>
<dbReference type="AlphaFoldDB" id="A0A5C7S533"/>
<dbReference type="Proteomes" id="UP000321192">
    <property type="component" value="Unassembled WGS sequence"/>
</dbReference>
<dbReference type="Gene3D" id="3.30.300.30">
    <property type="match status" value="1"/>
</dbReference>
<dbReference type="InterPro" id="IPR042099">
    <property type="entry name" value="ANL_N_sf"/>
</dbReference>
<evidence type="ECO:0000313" key="4">
    <source>
        <dbReference type="Proteomes" id="UP000321192"/>
    </source>
</evidence>
<dbReference type="RefSeq" id="WP_276662470.1">
    <property type="nucleotide sequence ID" value="NZ_SSFD01000382.1"/>
</dbReference>
<evidence type="ECO:0000313" key="3">
    <source>
        <dbReference type="EMBL" id="TXH78633.1"/>
    </source>
</evidence>
<dbReference type="PROSITE" id="PS00455">
    <property type="entry name" value="AMP_BINDING"/>
    <property type="match status" value="1"/>
</dbReference>
<proteinExistence type="predicted"/>
<sequence>MNAAEWLLAGDPARIALIEGDVRIDYAGLRADSIRSAAALLDAGLRPGDACVLALPDGIEWAAAFIGMLWAGVRPIAINPRTATTQLADLMLDSGAAAALLEDEAARALGDKRAIDLGEWRRRVERATATPAAAQAADDDPAFLLYSSGTTGRPKGILHAHRAIRDAHVFARDLLGARPEHRFYSSSKLFFAYPLANAFFAGLRLGATVVLDPEWPDPARVAAMVERHEPHIFFSVPTLYRRLIDAGVRFRGVHAAVSAGEACPPALARDWQAMTGVPLVNGYGTTETLSLVLYRTPEMDAACPTPLTEIHPEQLTSGELETWRLWFSHPAVALGYTRVVTHDSARFADGRFAPGDVFRRAPDGEGWLFAGRSDQLVKVFGRWVDVVAVEQAVQERMRGKAEEVCVIPAQGEDADMIRLHLFAIPGDLPPPQVLAAAQAAIESLPPYQRPEKIHLVDHFPRTDTGKLRRNELARSTG</sequence>
<dbReference type="GO" id="GO:0016878">
    <property type="term" value="F:acid-thiol ligase activity"/>
    <property type="evidence" value="ECO:0007669"/>
    <property type="project" value="TreeGrafter"/>
</dbReference>
<dbReference type="PANTHER" id="PTHR43352">
    <property type="entry name" value="ACETYL-COA SYNTHETASE"/>
    <property type="match status" value="1"/>
</dbReference>
<dbReference type="Gene3D" id="3.40.50.12780">
    <property type="entry name" value="N-terminal domain of ligase-like"/>
    <property type="match status" value="1"/>
</dbReference>
<dbReference type="InterPro" id="IPR020845">
    <property type="entry name" value="AMP-binding_CS"/>
</dbReference>
<dbReference type="EMBL" id="SSFD01000382">
    <property type="protein sequence ID" value="TXH78633.1"/>
    <property type="molecule type" value="Genomic_DNA"/>
</dbReference>